<dbReference type="AlphaFoldDB" id="A0AAE0G3W0"/>
<dbReference type="Pfam" id="PF00168">
    <property type="entry name" value="C2"/>
    <property type="match status" value="1"/>
</dbReference>
<dbReference type="SMART" id="SM00239">
    <property type="entry name" value="C2"/>
    <property type="match status" value="1"/>
</dbReference>
<dbReference type="PANTHER" id="PTHR45911">
    <property type="entry name" value="C2 DOMAIN-CONTAINING PROTEIN"/>
    <property type="match status" value="1"/>
</dbReference>
<evidence type="ECO:0000256" key="1">
    <source>
        <dbReference type="ARBA" id="ARBA00022723"/>
    </source>
</evidence>
<sequence>MSPTPIGFLKLTVHGGSNLASQDTNGLSDPYVQFSLKYHSVEMLSKRKTDISIPTQGAKETVVKYKTLDPTWEQSYNLEVYDPTAFLCFDVFDRDRFSADDWLGELEVQVGHLMQPGQAHNEIKKKSYQLSSNSNISKLYVTGDLTLSFSYRAYQFVAVELAVEKCTGSEAKKMAGQVIVKDSHRNITPLTLPSEKCVTAHGHCT</sequence>
<dbReference type="Proteomes" id="UP001190700">
    <property type="component" value="Unassembled WGS sequence"/>
</dbReference>
<comment type="caution">
    <text evidence="4">The sequence shown here is derived from an EMBL/GenBank/DDBJ whole genome shotgun (WGS) entry which is preliminary data.</text>
</comment>
<feature type="non-terminal residue" evidence="4">
    <location>
        <position position="205"/>
    </location>
</feature>
<organism evidence="4 5">
    <name type="scientific">Cymbomonas tetramitiformis</name>
    <dbReference type="NCBI Taxonomy" id="36881"/>
    <lineage>
        <taxon>Eukaryota</taxon>
        <taxon>Viridiplantae</taxon>
        <taxon>Chlorophyta</taxon>
        <taxon>Pyramimonadophyceae</taxon>
        <taxon>Pyramimonadales</taxon>
        <taxon>Pyramimonadaceae</taxon>
        <taxon>Cymbomonas</taxon>
    </lineage>
</organism>
<accession>A0AAE0G3W0</accession>
<dbReference type="PROSITE" id="PS50004">
    <property type="entry name" value="C2"/>
    <property type="match status" value="1"/>
</dbReference>
<proteinExistence type="predicted"/>
<evidence type="ECO:0000259" key="3">
    <source>
        <dbReference type="PROSITE" id="PS50004"/>
    </source>
</evidence>
<protein>
    <recommendedName>
        <fullName evidence="3">C2 domain-containing protein</fullName>
    </recommendedName>
</protein>
<evidence type="ECO:0000313" key="4">
    <source>
        <dbReference type="EMBL" id="KAK3270411.1"/>
    </source>
</evidence>
<keyword evidence="5" id="KW-1185">Reference proteome</keyword>
<name>A0AAE0G3W0_9CHLO</name>
<evidence type="ECO:0000256" key="2">
    <source>
        <dbReference type="ARBA" id="ARBA00022837"/>
    </source>
</evidence>
<dbReference type="EMBL" id="LGRX02010405">
    <property type="protein sequence ID" value="KAK3270411.1"/>
    <property type="molecule type" value="Genomic_DNA"/>
</dbReference>
<dbReference type="InterPro" id="IPR000008">
    <property type="entry name" value="C2_dom"/>
</dbReference>
<feature type="domain" description="C2" evidence="3">
    <location>
        <begin position="1"/>
        <end position="123"/>
    </location>
</feature>
<evidence type="ECO:0000313" key="5">
    <source>
        <dbReference type="Proteomes" id="UP001190700"/>
    </source>
</evidence>
<keyword evidence="2" id="KW-0106">Calcium</keyword>
<gene>
    <name evidence="4" type="ORF">CYMTET_21192</name>
</gene>
<dbReference type="SUPFAM" id="SSF49562">
    <property type="entry name" value="C2 domain (Calcium/lipid-binding domain, CaLB)"/>
    <property type="match status" value="1"/>
</dbReference>
<dbReference type="CDD" id="cd00030">
    <property type="entry name" value="C2"/>
    <property type="match status" value="1"/>
</dbReference>
<dbReference type="InterPro" id="IPR035892">
    <property type="entry name" value="C2_domain_sf"/>
</dbReference>
<reference evidence="4 5" key="1">
    <citation type="journal article" date="2015" name="Genome Biol. Evol.">
        <title>Comparative Genomics of a Bacterivorous Green Alga Reveals Evolutionary Causalities and Consequences of Phago-Mixotrophic Mode of Nutrition.</title>
        <authorList>
            <person name="Burns J.A."/>
            <person name="Paasch A."/>
            <person name="Narechania A."/>
            <person name="Kim E."/>
        </authorList>
    </citation>
    <scope>NUCLEOTIDE SEQUENCE [LARGE SCALE GENOMIC DNA]</scope>
    <source>
        <strain evidence="4 5">PLY_AMNH</strain>
    </source>
</reference>
<dbReference type="GO" id="GO:0046872">
    <property type="term" value="F:metal ion binding"/>
    <property type="evidence" value="ECO:0007669"/>
    <property type="project" value="UniProtKB-KW"/>
</dbReference>
<keyword evidence="1" id="KW-0479">Metal-binding</keyword>
<dbReference type="Gene3D" id="2.60.40.150">
    <property type="entry name" value="C2 domain"/>
    <property type="match status" value="1"/>
</dbReference>